<proteinExistence type="predicted"/>
<evidence type="ECO:0000313" key="4">
    <source>
        <dbReference type="Proteomes" id="UP001595840"/>
    </source>
</evidence>
<sequence>MPYFMSAGRKLHYVEQGSGEPLVLLHGLGSRADDWQVQMASWGGDYRVIALDLRGHGLSDVAEAGLTIATLADDLLALLNHLQLPRCFLVGFSLGGMVAFEFAVRNPARVSAMVIVNSGPQVAPFSVAIKCVFWLRLLTIRLLGMRALGRQIARRIFPEPEQAQLREKFESQMANNDSVSYRNTLLAIRDWSVSAYLDQLQMPILIVAADQDYTSVAVKEAYAKYLKRAELVVISDSRHATPLDQPEKFNSAVFDFLRKLSGALSLQQ</sequence>
<comment type="caution">
    <text evidence="3">The sequence shown here is derived from an EMBL/GenBank/DDBJ whole genome shotgun (WGS) entry which is preliminary data.</text>
</comment>
<keyword evidence="1 3" id="KW-0378">Hydrolase</keyword>
<accession>A0ABV8V458</accession>
<dbReference type="InterPro" id="IPR029058">
    <property type="entry name" value="AB_hydrolase_fold"/>
</dbReference>
<dbReference type="Pfam" id="PF00561">
    <property type="entry name" value="Abhydrolase_1"/>
    <property type="match status" value="1"/>
</dbReference>
<keyword evidence="4" id="KW-1185">Reference proteome</keyword>
<gene>
    <name evidence="3" type="ORF">ACFOX3_08045</name>
</gene>
<dbReference type="InterPro" id="IPR050266">
    <property type="entry name" value="AB_hydrolase_sf"/>
</dbReference>
<evidence type="ECO:0000313" key="3">
    <source>
        <dbReference type="EMBL" id="MFC4362249.1"/>
    </source>
</evidence>
<dbReference type="PRINTS" id="PR00111">
    <property type="entry name" value="ABHYDROLASE"/>
</dbReference>
<organism evidence="3 4">
    <name type="scientific">Simiduia curdlanivorans</name>
    <dbReference type="NCBI Taxonomy" id="1492769"/>
    <lineage>
        <taxon>Bacteria</taxon>
        <taxon>Pseudomonadati</taxon>
        <taxon>Pseudomonadota</taxon>
        <taxon>Gammaproteobacteria</taxon>
        <taxon>Cellvibrionales</taxon>
        <taxon>Cellvibrionaceae</taxon>
        <taxon>Simiduia</taxon>
    </lineage>
</organism>
<dbReference type="RefSeq" id="WP_290265528.1">
    <property type="nucleotide sequence ID" value="NZ_JAUFQG010000006.1"/>
</dbReference>
<reference evidence="4" key="1">
    <citation type="journal article" date="2019" name="Int. J. Syst. Evol. Microbiol.">
        <title>The Global Catalogue of Microorganisms (GCM) 10K type strain sequencing project: providing services to taxonomists for standard genome sequencing and annotation.</title>
        <authorList>
            <consortium name="The Broad Institute Genomics Platform"/>
            <consortium name="The Broad Institute Genome Sequencing Center for Infectious Disease"/>
            <person name="Wu L."/>
            <person name="Ma J."/>
        </authorList>
    </citation>
    <scope>NUCLEOTIDE SEQUENCE [LARGE SCALE GENOMIC DNA]</scope>
    <source>
        <strain evidence="4">CECT 8570</strain>
    </source>
</reference>
<dbReference type="Proteomes" id="UP001595840">
    <property type="component" value="Unassembled WGS sequence"/>
</dbReference>
<dbReference type="EMBL" id="JBHSCX010000005">
    <property type="protein sequence ID" value="MFC4362249.1"/>
    <property type="molecule type" value="Genomic_DNA"/>
</dbReference>
<dbReference type="InterPro" id="IPR000073">
    <property type="entry name" value="AB_hydrolase_1"/>
</dbReference>
<evidence type="ECO:0000256" key="1">
    <source>
        <dbReference type="ARBA" id="ARBA00022801"/>
    </source>
</evidence>
<dbReference type="SUPFAM" id="SSF53474">
    <property type="entry name" value="alpha/beta-Hydrolases"/>
    <property type="match status" value="1"/>
</dbReference>
<dbReference type="GO" id="GO:0016787">
    <property type="term" value="F:hydrolase activity"/>
    <property type="evidence" value="ECO:0007669"/>
    <property type="project" value="UniProtKB-KW"/>
</dbReference>
<evidence type="ECO:0000259" key="2">
    <source>
        <dbReference type="Pfam" id="PF00561"/>
    </source>
</evidence>
<feature type="domain" description="AB hydrolase-1" evidence="2">
    <location>
        <begin position="21"/>
        <end position="244"/>
    </location>
</feature>
<name>A0ABV8V458_9GAMM</name>
<protein>
    <submittedName>
        <fullName evidence="3">Alpha/beta fold hydrolase</fullName>
    </submittedName>
</protein>
<dbReference type="Gene3D" id="3.40.50.1820">
    <property type="entry name" value="alpha/beta hydrolase"/>
    <property type="match status" value="1"/>
</dbReference>
<dbReference type="PANTHER" id="PTHR43798:SF31">
    <property type="entry name" value="AB HYDROLASE SUPERFAMILY PROTEIN YCLE"/>
    <property type="match status" value="1"/>
</dbReference>
<dbReference type="PANTHER" id="PTHR43798">
    <property type="entry name" value="MONOACYLGLYCEROL LIPASE"/>
    <property type="match status" value="1"/>
</dbReference>